<comment type="similarity">
    <text evidence="1">Belongs to the carnosine N-methyltransferase family.</text>
</comment>
<dbReference type="OrthoDB" id="978at2759"/>
<dbReference type="SMART" id="SM01296">
    <property type="entry name" value="N2227"/>
    <property type="match status" value="1"/>
</dbReference>
<dbReference type="SUPFAM" id="SSF53335">
    <property type="entry name" value="S-adenosyl-L-methionine-dependent methyltransferases"/>
    <property type="match status" value="1"/>
</dbReference>
<dbReference type="EMBL" id="HE681725">
    <property type="protein sequence ID" value="CCG24889.1"/>
    <property type="molecule type" value="Genomic_DNA"/>
</dbReference>
<dbReference type="EC" id="2.1.1.22" evidence="2"/>
<keyword evidence="5" id="KW-0949">S-adenosyl-L-methionine</keyword>
<dbReference type="HOGENOM" id="CLU_030612_1_2_1"/>
<dbReference type="RefSeq" id="XP_003871015.1">
    <property type="nucleotide sequence ID" value="XM_003870966.1"/>
</dbReference>
<evidence type="ECO:0000256" key="2">
    <source>
        <dbReference type="ARBA" id="ARBA00012003"/>
    </source>
</evidence>
<evidence type="ECO:0000313" key="6">
    <source>
        <dbReference type="EMBL" id="CCG24889.1"/>
    </source>
</evidence>
<accession>H8XAN9</accession>
<evidence type="ECO:0000256" key="5">
    <source>
        <dbReference type="ARBA" id="ARBA00022691"/>
    </source>
</evidence>
<dbReference type="Proteomes" id="UP000005018">
    <property type="component" value="Chromosome 7"/>
</dbReference>
<dbReference type="eggNOG" id="KOG2798">
    <property type="taxonomic scope" value="Eukaryota"/>
</dbReference>
<reference evidence="6 7" key="1">
    <citation type="journal article" date="2012" name="PLoS ONE">
        <title>Sequence and analysis of the genome of the pathogenic yeast Candida orthopsilosis.</title>
        <authorList>
            <person name="Riccombeni A."/>
            <person name="Vidanes G."/>
            <person name="Proux-Wera E."/>
            <person name="Wolfe K.H."/>
            <person name="Butler G."/>
        </authorList>
    </citation>
    <scope>NUCLEOTIDE SEQUENCE [LARGE SCALE GENOMIC DNA]</scope>
    <source>
        <strain evidence="6 7">Co 90-125</strain>
    </source>
</reference>
<dbReference type="InterPro" id="IPR012901">
    <property type="entry name" value="CARME"/>
</dbReference>
<evidence type="ECO:0000256" key="3">
    <source>
        <dbReference type="ARBA" id="ARBA00022603"/>
    </source>
</evidence>
<protein>
    <recommendedName>
        <fullName evidence="2">carnosine N-methyltransferase</fullName>
        <ecNumber evidence="2">2.1.1.22</ecNumber>
    </recommendedName>
</protein>
<keyword evidence="7" id="KW-1185">Reference proteome</keyword>
<proteinExistence type="inferred from homology"/>
<dbReference type="GeneID" id="14542021"/>
<evidence type="ECO:0000256" key="1">
    <source>
        <dbReference type="ARBA" id="ARBA00010086"/>
    </source>
</evidence>
<evidence type="ECO:0000256" key="4">
    <source>
        <dbReference type="ARBA" id="ARBA00022679"/>
    </source>
</evidence>
<dbReference type="GO" id="GO:0032259">
    <property type="term" value="P:methylation"/>
    <property type="evidence" value="ECO:0007669"/>
    <property type="project" value="UniProtKB-KW"/>
</dbReference>
<keyword evidence="4" id="KW-0808">Transferase</keyword>
<evidence type="ECO:0000313" key="7">
    <source>
        <dbReference type="Proteomes" id="UP000005018"/>
    </source>
</evidence>
<organism evidence="6 7">
    <name type="scientific">Candida orthopsilosis (strain 90-125)</name>
    <name type="common">Yeast</name>
    <dbReference type="NCBI Taxonomy" id="1136231"/>
    <lineage>
        <taxon>Eukaryota</taxon>
        <taxon>Fungi</taxon>
        <taxon>Dikarya</taxon>
        <taxon>Ascomycota</taxon>
        <taxon>Saccharomycotina</taxon>
        <taxon>Pichiomycetes</taxon>
        <taxon>Debaryomycetaceae</taxon>
        <taxon>Candida/Lodderomyces clade</taxon>
        <taxon>Candida</taxon>
    </lineage>
</organism>
<dbReference type="Pfam" id="PF07942">
    <property type="entry name" value="CARME"/>
    <property type="match status" value="1"/>
</dbReference>
<dbReference type="KEGG" id="cot:CORT_0G02080"/>
<gene>
    <name evidence="6" type="ORF">CORT_0G02080</name>
</gene>
<sequence>MGEQEAEDEYKAVTSVLSSFYNFHTFETNQLVTPRIHKFAALSTEDQQLIPWYQQHTQYLEQCIEFNRSFCQTLSEKISQDWGIGDLPADWTNASEEQFNQTKTVLLQLMREWSDQGEQERQVGHELIISQLSDLYPDKSQRHSVKILIPGCGVGRLVCELVMQGFWSQGNSSDYHALFVSNFILNHCQFPHNYSIFPFLATSASNSTRRQNQIRPVTIPDVSPTAEIMSAVEKEKQKETTSELGHTRIPFDELMSITAGLFTDLYGSGSSGANSASQEIRSQSQGEFDVVVTEFSLNFLSTGIIDYIRTINNVLRDGGKWINFGPLSLENGSSGGLDLSRDDLFDLITKLGFEFTAKQSDIETTYCGDIKSLNSTIYKCDFWVCRKTNNLENVLY</sequence>
<name>H8XAN9_CANO9</name>
<dbReference type="PANTHER" id="PTHR12303:SF6">
    <property type="entry name" value="CARNOSINE N-METHYLTRANSFERASE"/>
    <property type="match status" value="1"/>
</dbReference>
<dbReference type="PANTHER" id="PTHR12303">
    <property type="entry name" value="CARNOSINE N-METHYLTRANSFERASE"/>
    <property type="match status" value="1"/>
</dbReference>
<dbReference type="GO" id="GO:0030735">
    <property type="term" value="F:carnosine N-methyltransferase activity"/>
    <property type="evidence" value="ECO:0007669"/>
    <property type="project" value="UniProtKB-EC"/>
</dbReference>
<dbReference type="InterPro" id="IPR029063">
    <property type="entry name" value="SAM-dependent_MTases_sf"/>
</dbReference>
<keyword evidence="3" id="KW-0489">Methyltransferase</keyword>
<dbReference type="AlphaFoldDB" id="H8XAN9"/>